<dbReference type="OrthoDB" id="9795032at2"/>
<dbReference type="InterPro" id="IPR011179">
    <property type="entry name" value="IPdP_isomerase"/>
</dbReference>
<feature type="binding site" evidence="11">
    <location>
        <begin position="66"/>
        <end position="68"/>
    </location>
    <ligand>
        <name>FMN</name>
        <dbReference type="ChEBI" id="CHEBI:58210"/>
    </ligand>
</feature>
<dbReference type="HAMAP" id="MF_00354">
    <property type="entry name" value="Idi_2"/>
    <property type="match status" value="1"/>
</dbReference>
<dbReference type="AlphaFoldDB" id="A0A1H3AM11"/>
<accession>A0A1H3AM11</accession>
<keyword evidence="3 11" id="KW-0285">Flavoprotein</keyword>
<dbReference type="PANTHER" id="PTHR43665">
    <property type="entry name" value="ISOPENTENYL-DIPHOSPHATE DELTA-ISOMERASE"/>
    <property type="match status" value="1"/>
</dbReference>
<evidence type="ECO:0000256" key="10">
    <source>
        <dbReference type="ARBA" id="ARBA00025810"/>
    </source>
</evidence>
<dbReference type="STRING" id="1545044.SAMN05444276_104134"/>
<feature type="binding site" evidence="11">
    <location>
        <position position="159"/>
    </location>
    <ligand>
        <name>substrate</name>
    </ligand>
</feature>
<comment type="similarity">
    <text evidence="11">Belongs to the IPP isomerase type 2 family.</text>
</comment>
<comment type="function">
    <text evidence="11">Involved in the biosynthesis of isoprenoids. Catalyzes the 1,3-allylic rearrangement of the homoallylic substrate isopentenyl (IPP) to its allylic isomer, dimethylallyl diphosphate (DMAPP).</text>
</comment>
<evidence type="ECO:0000256" key="1">
    <source>
        <dbReference type="ARBA" id="ARBA00001917"/>
    </source>
</evidence>
<dbReference type="GO" id="GO:0010181">
    <property type="term" value="F:FMN binding"/>
    <property type="evidence" value="ECO:0007669"/>
    <property type="project" value="UniProtKB-UniRule"/>
</dbReference>
<evidence type="ECO:0000256" key="7">
    <source>
        <dbReference type="ARBA" id="ARBA00022857"/>
    </source>
</evidence>
<feature type="binding site" evidence="11">
    <location>
        <position position="221"/>
    </location>
    <ligand>
        <name>FMN</name>
        <dbReference type="ChEBI" id="CHEBI:58210"/>
    </ligand>
</feature>
<comment type="catalytic activity">
    <reaction evidence="11">
        <text>isopentenyl diphosphate = dimethylallyl diphosphate</text>
        <dbReference type="Rhea" id="RHEA:23284"/>
        <dbReference type="ChEBI" id="CHEBI:57623"/>
        <dbReference type="ChEBI" id="CHEBI:128769"/>
        <dbReference type="EC" id="5.3.3.2"/>
    </reaction>
</comment>
<feature type="binding site" evidence="11">
    <location>
        <position position="65"/>
    </location>
    <ligand>
        <name>FMN</name>
        <dbReference type="ChEBI" id="CHEBI:58210"/>
    </ligand>
</feature>
<dbReference type="GO" id="GO:0004452">
    <property type="term" value="F:isopentenyl-diphosphate delta-isomerase activity"/>
    <property type="evidence" value="ECO:0007669"/>
    <property type="project" value="UniProtKB-UniRule"/>
</dbReference>
<feature type="binding site" evidence="11">
    <location>
        <position position="124"/>
    </location>
    <ligand>
        <name>FMN</name>
        <dbReference type="ChEBI" id="CHEBI:58210"/>
    </ligand>
</feature>
<evidence type="ECO:0000256" key="4">
    <source>
        <dbReference type="ARBA" id="ARBA00022643"/>
    </source>
</evidence>
<dbReference type="GO" id="GO:0008299">
    <property type="term" value="P:isoprenoid biosynthetic process"/>
    <property type="evidence" value="ECO:0007669"/>
    <property type="project" value="UniProtKB-UniRule"/>
</dbReference>
<feature type="binding site" evidence="11">
    <location>
        <begin position="96"/>
        <end position="98"/>
    </location>
    <ligand>
        <name>substrate</name>
    </ligand>
</feature>
<dbReference type="EC" id="5.3.3.2" evidence="11"/>
<protein>
    <recommendedName>
        <fullName evidence="11">Isopentenyl-diphosphate delta-isomerase</fullName>
        <shortName evidence="11">IPP isomerase</shortName>
        <ecNumber evidence="11">5.3.3.2</ecNumber>
    </recommendedName>
    <alternativeName>
        <fullName evidence="11">Isopentenyl diphosphate:dimethylallyl diphosphate isomerase</fullName>
    </alternativeName>
    <alternativeName>
        <fullName evidence="11">Isopentenyl pyrophosphate isomerase</fullName>
    </alternativeName>
    <alternativeName>
        <fullName evidence="11">Type 2 isopentenyl diphosphate isomerase</fullName>
        <shortName evidence="11">IDI-2</shortName>
    </alternativeName>
</protein>
<evidence type="ECO:0000256" key="9">
    <source>
        <dbReference type="ARBA" id="ARBA00023235"/>
    </source>
</evidence>
<comment type="cofactor">
    <cofactor evidence="11">
        <name>Mg(2+)</name>
        <dbReference type="ChEBI" id="CHEBI:18420"/>
    </cofactor>
</comment>
<proteinExistence type="inferred from homology"/>
<comment type="subcellular location">
    <subcellularLocation>
        <location evidence="11">Cytoplasm</location>
    </subcellularLocation>
</comment>
<keyword evidence="9 11" id="KW-0413">Isomerase</keyword>
<gene>
    <name evidence="11" type="primary">fni</name>
    <name evidence="13" type="ORF">SAMN05444276_104134</name>
</gene>
<dbReference type="InterPro" id="IPR000262">
    <property type="entry name" value="FMN-dep_DH"/>
</dbReference>
<dbReference type="CDD" id="cd02811">
    <property type="entry name" value="IDI-2_FMN"/>
    <property type="match status" value="1"/>
</dbReference>
<dbReference type="GO" id="GO:0000287">
    <property type="term" value="F:magnesium ion binding"/>
    <property type="evidence" value="ECO:0007669"/>
    <property type="project" value="UniProtKB-UniRule"/>
</dbReference>
<evidence type="ECO:0000256" key="5">
    <source>
        <dbReference type="ARBA" id="ARBA00022723"/>
    </source>
</evidence>
<dbReference type="EMBL" id="FNNA01000004">
    <property type="protein sequence ID" value="SDX30727.1"/>
    <property type="molecule type" value="Genomic_DNA"/>
</dbReference>
<dbReference type="NCBIfam" id="TIGR02151">
    <property type="entry name" value="IPP_isom_2"/>
    <property type="match status" value="1"/>
</dbReference>
<evidence type="ECO:0000256" key="3">
    <source>
        <dbReference type="ARBA" id="ARBA00022630"/>
    </source>
</evidence>
<dbReference type="GO" id="GO:0070402">
    <property type="term" value="F:NADPH binding"/>
    <property type="evidence" value="ECO:0007669"/>
    <property type="project" value="UniProtKB-UniRule"/>
</dbReference>
<dbReference type="PANTHER" id="PTHR43665:SF1">
    <property type="entry name" value="ISOPENTENYL-DIPHOSPHATE DELTA-ISOMERASE"/>
    <property type="match status" value="1"/>
</dbReference>
<dbReference type="Proteomes" id="UP000182944">
    <property type="component" value="Unassembled WGS sequence"/>
</dbReference>
<feature type="domain" description="FMN-dependent dehydrogenase" evidence="12">
    <location>
        <begin position="175"/>
        <end position="335"/>
    </location>
</feature>
<dbReference type="GO" id="GO:0016491">
    <property type="term" value="F:oxidoreductase activity"/>
    <property type="evidence" value="ECO:0007669"/>
    <property type="project" value="InterPro"/>
</dbReference>
<feature type="binding site" evidence="11">
    <location>
        <position position="160"/>
    </location>
    <ligand>
        <name>Mg(2+)</name>
        <dbReference type="ChEBI" id="CHEBI:18420"/>
    </ligand>
</feature>
<name>A0A1H3AM11_9RHOB</name>
<keyword evidence="4 11" id="KW-0288">FMN</keyword>
<keyword evidence="5 11" id="KW-0479">Metal-binding</keyword>
<dbReference type="GO" id="GO:0005737">
    <property type="term" value="C:cytoplasm"/>
    <property type="evidence" value="ECO:0007669"/>
    <property type="project" value="UniProtKB-SubCell"/>
</dbReference>
<feature type="binding site" evidence="11">
    <location>
        <begin position="292"/>
        <end position="293"/>
    </location>
    <ligand>
        <name>FMN</name>
        <dbReference type="ChEBI" id="CHEBI:58210"/>
    </ligand>
</feature>
<comment type="subunit">
    <text evidence="10 11">Homooctamer. Dimer of tetramers.</text>
</comment>
<feature type="binding site" evidence="11">
    <location>
        <position position="191"/>
    </location>
    <ligand>
        <name>FMN</name>
        <dbReference type="ChEBI" id="CHEBI:58210"/>
    </ligand>
</feature>
<keyword evidence="2 11" id="KW-0963">Cytoplasm</keyword>
<evidence type="ECO:0000259" key="12">
    <source>
        <dbReference type="Pfam" id="PF01070"/>
    </source>
</evidence>
<dbReference type="SUPFAM" id="SSF51395">
    <property type="entry name" value="FMN-linked oxidoreductases"/>
    <property type="match status" value="1"/>
</dbReference>
<evidence type="ECO:0000256" key="8">
    <source>
        <dbReference type="ARBA" id="ARBA00023229"/>
    </source>
</evidence>
<dbReference type="RefSeq" id="WP_074826883.1">
    <property type="nucleotide sequence ID" value="NZ_FNNA01000004.1"/>
</dbReference>
<dbReference type="Pfam" id="PF01070">
    <property type="entry name" value="FMN_dh"/>
    <property type="match status" value="1"/>
</dbReference>
<reference evidence="14" key="1">
    <citation type="submission" date="2016-10" db="EMBL/GenBank/DDBJ databases">
        <authorList>
            <person name="Varghese N."/>
            <person name="Submissions S."/>
        </authorList>
    </citation>
    <scope>NUCLEOTIDE SEQUENCE [LARGE SCALE GENOMIC DNA]</scope>
    <source>
        <strain evidence="14">DSM 29303</strain>
    </source>
</reference>
<feature type="binding site" evidence="11">
    <location>
        <begin position="271"/>
        <end position="273"/>
    </location>
    <ligand>
        <name>FMN</name>
        <dbReference type="ChEBI" id="CHEBI:58210"/>
    </ligand>
</feature>
<evidence type="ECO:0000256" key="11">
    <source>
        <dbReference type="HAMAP-Rule" id="MF_00354"/>
    </source>
</evidence>
<keyword evidence="14" id="KW-1185">Reference proteome</keyword>
<evidence type="ECO:0000256" key="6">
    <source>
        <dbReference type="ARBA" id="ARBA00022842"/>
    </source>
</evidence>
<dbReference type="PIRSF" id="PIRSF003314">
    <property type="entry name" value="IPP_isomerase"/>
    <property type="match status" value="1"/>
</dbReference>
<keyword evidence="6 11" id="KW-0460">Magnesium</keyword>
<sequence length="351" mass="35285">MTDIAARKSEHLAIVGTGRGRQDGQPTGFDAIRFLHCALPELDFDAIDTATTLLGRRISAPLMVSAMTGGPAEAGAINARIAEACGALGLPLAVGSQRIALEGQGDAGLAGLRARAGAVPILGNLGAVQLNTGLGLDDARRAVDMLEADALVLHLNPLQEAIQPGGDRNFAGLLARIEALAAALPVPLGVKEVGAGLSPAVGRRLIEAGVRLIDVAGVGGTSWARVEGERGGDDLRALAAPFRDWGIPTARAVAGMAPVMPKGGTLIASGGVRDGLDVARAIRLGAGLAGQAAGALTDARDSAEALAAHLARVTAQLRIAMFCTGAADLAALARAPLLDPPGWVEIGTGAA</sequence>
<evidence type="ECO:0000313" key="13">
    <source>
        <dbReference type="EMBL" id="SDX30727.1"/>
    </source>
</evidence>
<feature type="binding site" evidence="11">
    <location>
        <position position="96"/>
    </location>
    <ligand>
        <name>FMN</name>
        <dbReference type="ChEBI" id="CHEBI:58210"/>
    </ligand>
</feature>
<feature type="binding site" evidence="11">
    <location>
        <begin position="7"/>
        <end position="8"/>
    </location>
    <ligand>
        <name>substrate</name>
    </ligand>
</feature>
<organism evidence="13 14">
    <name type="scientific">Paracoccus sanguinis</name>
    <dbReference type="NCBI Taxonomy" id="1545044"/>
    <lineage>
        <taxon>Bacteria</taxon>
        <taxon>Pseudomonadati</taxon>
        <taxon>Pseudomonadota</taxon>
        <taxon>Alphaproteobacteria</taxon>
        <taxon>Rhodobacterales</taxon>
        <taxon>Paracoccaceae</taxon>
        <taxon>Paracoccus</taxon>
    </lineage>
</organism>
<dbReference type="Gene3D" id="3.20.20.70">
    <property type="entry name" value="Aldolase class I"/>
    <property type="match status" value="1"/>
</dbReference>
<comment type="caution">
    <text evidence="11">Lacks conserved residue(s) required for the propagation of feature annotation.</text>
</comment>
<comment type="cofactor">
    <cofactor evidence="1 11">
        <name>FMN</name>
        <dbReference type="ChEBI" id="CHEBI:58210"/>
    </cofactor>
</comment>
<comment type="cofactor">
    <cofactor evidence="11">
        <name>NADPH</name>
        <dbReference type="ChEBI" id="CHEBI:57783"/>
    </cofactor>
</comment>
<keyword evidence="7 11" id="KW-0521">NADP</keyword>
<dbReference type="InterPro" id="IPR013785">
    <property type="entry name" value="Aldolase_TIM"/>
</dbReference>
<evidence type="ECO:0000313" key="14">
    <source>
        <dbReference type="Proteomes" id="UP000182944"/>
    </source>
</evidence>
<keyword evidence="8 11" id="KW-0414">Isoprene biosynthesis</keyword>
<evidence type="ECO:0000256" key="2">
    <source>
        <dbReference type="ARBA" id="ARBA00022490"/>
    </source>
</evidence>